<dbReference type="Proteomes" id="UP000390336">
    <property type="component" value="Chromosome 1"/>
</dbReference>
<proteinExistence type="predicted"/>
<evidence type="ECO:0000313" key="1">
    <source>
        <dbReference type="EMBL" id="QGH47277.1"/>
    </source>
</evidence>
<evidence type="ECO:0000313" key="2">
    <source>
        <dbReference type="Proteomes" id="UP000390336"/>
    </source>
</evidence>
<sequence length="62" mass="7079">MNSIATTTKIMPLNKVSLSATATNYRAVKEGRFFTTILKRRFVFVRMKQQDAPALNEQLALF</sequence>
<dbReference type="AlphaFoldDB" id="A0AAP9KA81"/>
<organism evidence="1 2">
    <name type="scientific">Vibrio owensii</name>
    <dbReference type="NCBI Taxonomy" id="696485"/>
    <lineage>
        <taxon>Bacteria</taxon>
        <taxon>Pseudomonadati</taxon>
        <taxon>Pseudomonadota</taxon>
        <taxon>Gammaproteobacteria</taxon>
        <taxon>Vibrionales</taxon>
        <taxon>Vibrionaceae</taxon>
        <taxon>Vibrio</taxon>
    </lineage>
</organism>
<reference evidence="1 2" key="1">
    <citation type="journal article" date="2015" name="Genome Announc.">
        <title>Draft Genome Sequence of Vibrio owensii Strain SH-14, Which Causes Shrimp Acute Hepatopancreatic Necrosis Disease.</title>
        <authorList>
            <person name="Liu L."/>
            <person name="Xiao J."/>
            <person name="Xia X."/>
            <person name="Pan Y."/>
            <person name="Yan S."/>
            <person name="Wang Y."/>
        </authorList>
    </citation>
    <scope>NUCLEOTIDE SEQUENCE [LARGE SCALE GENOMIC DNA]</scope>
    <source>
        <strain evidence="1 2">SH14</strain>
    </source>
</reference>
<gene>
    <name evidence="1" type="ORF">APZ19_09340</name>
</gene>
<protein>
    <submittedName>
        <fullName evidence="1">Uncharacterized protein</fullName>
    </submittedName>
</protein>
<accession>A0AAP9KA81</accession>
<name>A0AAP9KA81_9VIBR</name>
<dbReference type="EMBL" id="CP045859">
    <property type="protein sequence ID" value="QGH47277.1"/>
    <property type="molecule type" value="Genomic_DNA"/>
</dbReference>